<dbReference type="SUPFAM" id="SSF54665">
    <property type="entry name" value="CO dehydrogenase molybdoprotein N-domain-like"/>
    <property type="match status" value="1"/>
</dbReference>
<feature type="domain" description="Aldehyde oxidase/xanthine dehydrogenase second molybdopterin binding" evidence="2">
    <location>
        <begin position="641"/>
        <end position="884"/>
    </location>
</feature>
<dbReference type="RefSeq" id="WP_123149057.1">
    <property type="nucleotide sequence ID" value="NZ_FUIG01000029.1"/>
</dbReference>
<dbReference type="InterPro" id="IPR006311">
    <property type="entry name" value="TAT_signal"/>
</dbReference>
<evidence type="ECO:0000313" key="4">
    <source>
        <dbReference type="Proteomes" id="UP000245698"/>
    </source>
</evidence>
<name>A0A2P9AL53_9HYPH</name>
<dbReference type="Pfam" id="PF20256">
    <property type="entry name" value="MoCoBD_2"/>
    <property type="match status" value="1"/>
</dbReference>
<dbReference type="AlphaFoldDB" id="A0A2P9AL53"/>
<dbReference type="Proteomes" id="UP000245698">
    <property type="component" value="Unassembled WGS sequence"/>
</dbReference>
<dbReference type="InterPro" id="IPR016208">
    <property type="entry name" value="Ald_Oxase/xanthine_DH-like"/>
</dbReference>
<evidence type="ECO:0000313" key="3">
    <source>
        <dbReference type="EMBL" id="SJM31885.1"/>
    </source>
</evidence>
<dbReference type="GO" id="GO:0016491">
    <property type="term" value="F:oxidoreductase activity"/>
    <property type="evidence" value="ECO:0007669"/>
    <property type="project" value="InterPro"/>
</dbReference>
<dbReference type="SUPFAM" id="SSF56003">
    <property type="entry name" value="Molybdenum cofactor-binding domain"/>
    <property type="match status" value="1"/>
</dbReference>
<dbReference type="PANTHER" id="PTHR11908:SF123">
    <property type="entry name" value="ALDEHYDE OXIDOREDUCTASE MOLYBDENUM-BINDING SUBUNIT PAOC"/>
    <property type="match status" value="1"/>
</dbReference>
<dbReference type="PROSITE" id="PS51318">
    <property type="entry name" value="TAT"/>
    <property type="match status" value="1"/>
</dbReference>
<evidence type="ECO:0000259" key="2">
    <source>
        <dbReference type="Pfam" id="PF20256"/>
    </source>
</evidence>
<dbReference type="GO" id="GO:0005506">
    <property type="term" value="F:iron ion binding"/>
    <property type="evidence" value="ECO:0007669"/>
    <property type="project" value="InterPro"/>
</dbReference>
<gene>
    <name evidence="3" type="ORF">BQ8482_220056</name>
</gene>
<dbReference type="PANTHER" id="PTHR11908">
    <property type="entry name" value="XANTHINE DEHYDROGENASE"/>
    <property type="match status" value="1"/>
</dbReference>
<dbReference type="EMBL" id="FUIG01000029">
    <property type="protein sequence ID" value="SJM31885.1"/>
    <property type="molecule type" value="Genomic_DNA"/>
</dbReference>
<reference evidence="4" key="1">
    <citation type="submission" date="2016-12" db="EMBL/GenBank/DDBJ databases">
        <authorList>
            <person name="Brunel B."/>
        </authorList>
    </citation>
    <scope>NUCLEOTIDE SEQUENCE [LARGE SCALE GENOMIC DNA]</scope>
</reference>
<feature type="domain" description="Aldehyde oxidase/xanthine dehydrogenase first molybdopterin binding" evidence="1">
    <location>
        <begin position="249"/>
        <end position="486"/>
    </location>
</feature>
<dbReference type="InterPro" id="IPR008274">
    <property type="entry name" value="AldOxase/xan_DH_MoCoBD1"/>
</dbReference>
<dbReference type="Gene3D" id="3.30.365.10">
    <property type="entry name" value="Aldehyde oxidase/xanthine dehydrogenase, molybdopterin binding domain"/>
    <property type="match status" value="4"/>
</dbReference>
<sequence>MSGRVSRRQFIAAAAGAGIAVKIGFLGRPASAAPVANSPGRSPNWIGPDGRPRFRMDAVAKVTGDKTFTRDFRARDITGWPQQQSHAFLIRGTRADAPFDGLDLSVLGEDLKPDRLIAGEDLVRDGLAPPETTAPGFYGDMFLVPKGRIPRLLGQPVALLIYNDFARFDAAKRLVRFAEGVVRWGATGGYDTPPHYGASRFVRIGGAASDETDIYPPLEGTTIYGSFDGDQVVWPKPDQSGDAAARAMWAAGEIEREITATGDDALVLKRSYFSQSIDASAMEADNGNAWFEPGSSTLHALIATQSPYEVATSTLEMLSKSRFAVKALYLSIGYTVGYGTKDHSIFPYYAILAGLYGDGRPVRLANDRFEQFQMGLKRHAFWMENTLVVDRSTHAFRIMKGNYRTDAGGRRNFSPDVGNVGASAAQSIYYLPKSDFSVEVRASRAVDAGSTRGYGTLQTMAATEMMVDEAAELLGIDPIELRLKNAFKTGMKNSQGAIAGEALRTEEVLKRARAHPLWRDRDANKAAFDTANPGTRYGIGFAQVQKDYGTGAEAAVTTLSFDPSGRLTMRQNGNDIGTGLTTSQAVMVADIIGRVPHDYAFGIVDWPEMPLVSTEEPYTTPQDREGALARNPRWTPSFISPMSASNSAYFVGHATRMAARALLRLSLWPAALALWSSGPGRRQAGTLAIDMADVRIVDGKLMAGGMQPLALEQLAAAAHRLGLVTGVSVHVFNRWQWAEAVFDVPNVGAVRLPVDALSVCYGQSAPAGLKALMTSGGFHFLDRRQVFYPPVRRQKAAGTCYTGMATIAEVAVDTASGDVKLLSHYSILECGTQIVPELVSGQLQGGLAMGVGHALLEELPLYEDGPGDGTWNWNRYRLPHARDVAVWTQTSEVLAPLSDIDPPKGMAEVVMIAIVPAIVNAVNHAIGKRFYQTPITPEKILEALP</sequence>
<protein>
    <submittedName>
        <fullName evidence="3">Aldehyde oxidase and xanthine dehydrogenase molybdopterin binding</fullName>
    </submittedName>
</protein>
<dbReference type="Pfam" id="PF02738">
    <property type="entry name" value="MoCoBD_1"/>
    <property type="match status" value="1"/>
</dbReference>
<keyword evidence="4" id="KW-1185">Reference proteome</keyword>
<organism evidence="3 4">
    <name type="scientific">Mesorhizobium delmotii</name>
    <dbReference type="NCBI Taxonomy" id="1631247"/>
    <lineage>
        <taxon>Bacteria</taxon>
        <taxon>Pseudomonadati</taxon>
        <taxon>Pseudomonadota</taxon>
        <taxon>Alphaproteobacteria</taxon>
        <taxon>Hyphomicrobiales</taxon>
        <taxon>Phyllobacteriaceae</taxon>
        <taxon>Mesorhizobium</taxon>
    </lineage>
</organism>
<dbReference type="InterPro" id="IPR036856">
    <property type="entry name" value="Ald_Oxase/Xan_DH_a/b_sf"/>
</dbReference>
<proteinExistence type="predicted"/>
<dbReference type="InterPro" id="IPR046867">
    <property type="entry name" value="AldOxase/xan_DH_MoCoBD2"/>
</dbReference>
<accession>A0A2P9AL53</accession>
<dbReference type="InterPro" id="IPR037165">
    <property type="entry name" value="AldOxase/xan_DH_Mopterin-bd_sf"/>
</dbReference>
<evidence type="ECO:0000259" key="1">
    <source>
        <dbReference type="Pfam" id="PF02738"/>
    </source>
</evidence>